<sequence>MTTSPARENFDNGYRTGTAPWVIGEPQPAVVELEREDRIGGSVLDVGCGAGEHTLHLAGLGYDVLGVDFSPLAVELASANAAARGIEARFEVADAMRLTGEPRYDTVLDSALFHVFTPADQLVYARSLHAVTKPGGVLHVLALADTEPSIGPQVSETAIRTAFADGWQVEGLGLSRYRGWVNERAAPQLGVPVGTVVDSAAWLARIRRS</sequence>
<keyword evidence="2" id="KW-0808">Transferase</keyword>
<protein>
    <submittedName>
        <fullName evidence="5">Class I SAM-dependent methyltransferase</fullName>
    </submittedName>
</protein>
<dbReference type="PANTHER" id="PTHR43464">
    <property type="entry name" value="METHYLTRANSFERASE"/>
    <property type="match status" value="1"/>
</dbReference>
<evidence type="ECO:0000313" key="5">
    <source>
        <dbReference type="EMBL" id="GAA1964279.1"/>
    </source>
</evidence>
<dbReference type="GO" id="GO:0008168">
    <property type="term" value="F:methyltransferase activity"/>
    <property type="evidence" value="ECO:0007669"/>
    <property type="project" value="UniProtKB-KW"/>
</dbReference>
<keyword evidence="6" id="KW-1185">Reference proteome</keyword>
<proteinExistence type="predicted"/>
<dbReference type="InterPro" id="IPR029063">
    <property type="entry name" value="SAM-dependent_MTases_sf"/>
</dbReference>
<accession>A0ABN2R6M4</accession>
<dbReference type="CDD" id="cd02440">
    <property type="entry name" value="AdoMet_MTases"/>
    <property type="match status" value="1"/>
</dbReference>
<feature type="domain" description="Methyltransferase" evidence="4">
    <location>
        <begin position="43"/>
        <end position="136"/>
    </location>
</feature>
<keyword evidence="1 5" id="KW-0489">Methyltransferase</keyword>
<organism evidence="5 6">
    <name type="scientific">Amycolatopsis minnesotensis</name>
    <dbReference type="NCBI Taxonomy" id="337894"/>
    <lineage>
        <taxon>Bacteria</taxon>
        <taxon>Bacillati</taxon>
        <taxon>Actinomycetota</taxon>
        <taxon>Actinomycetes</taxon>
        <taxon>Pseudonocardiales</taxon>
        <taxon>Pseudonocardiaceae</taxon>
        <taxon>Amycolatopsis</taxon>
    </lineage>
</organism>
<dbReference type="RefSeq" id="WP_344420626.1">
    <property type="nucleotide sequence ID" value="NZ_BAAANN010000015.1"/>
</dbReference>
<dbReference type="InterPro" id="IPR041698">
    <property type="entry name" value="Methyltransf_25"/>
</dbReference>
<dbReference type="GO" id="GO:0032259">
    <property type="term" value="P:methylation"/>
    <property type="evidence" value="ECO:0007669"/>
    <property type="project" value="UniProtKB-KW"/>
</dbReference>
<evidence type="ECO:0000256" key="2">
    <source>
        <dbReference type="ARBA" id="ARBA00022679"/>
    </source>
</evidence>
<evidence type="ECO:0000256" key="3">
    <source>
        <dbReference type="ARBA" id="ARBA00022691"/>
    </source>
</evidence>
<dbReference type="Pfam" id="PF13649">
    <property type="entry name" value="Methyltransf_25"/>
    <property type="match status" value="1"/>
</dbReference>
<evidence type="ECO:0000256" key="1">
    <source>
        <dbReference type="ARBA" id="ARBA00022603"/>
    </source>
</evidence>
<dbReference type="EMBL" id="BAAANN010000015">
    <property type="protein sequence ID" value="GAA1964279.1"/>
    <property type="molecule type" value="Genomic_DNA"/>
</dbReference>
<keyword evidence="3" id="KW-0949">S-adenosyl-L-methionine</keyword>
<dbReference type="Gene3D" id="3.40.50.150">
    <property type="entry name" value="Vaccinia Virus protein VP39"/>
    <property type="match status" value="1"/>
</dbReference>
<comment type="caution">
    <text evidence="5">The sequence shown here is derived from an EMBL/GenBank/DDBJ whole genome shotgun (WGS) entry which is preliminary data.</text>
</comment>
<dbReference type="Proteomes" id="UP001501116">
    <property type="component" value="Unassembled WGS sequence"/>
</dbReference>
<evidence type="ECO:0000259" key="4">
    <source>
        <dbReference type="Pfam" id="PF13649"/>
    </source>
</evidence>
<gene>
    <name evidence="5" type="ORF">GCM10009754_40040</name>
</gene>
<evidence type="ECO:0000313" key="6">
    <source>
        <dbReference type="Proteomes" id="UP001501116"/>
    </source>
</evidence>
<name>A0ABN2R6M4_9PSEU</name>
<dbReference type="PANTHER" id="PTHR43464:SF19">
    <property type="entry name" value="UBIQUINONE BIOSYNTHESIS O-METHYLTRANSFERASE, MITOCHONDRIAL"/>
    <property type="match status" value="1"/>
</dbReference>
<reference evidence="5 6" key="1">
    <citation type="journal article" date="2019" name="Int. J. Syst. Evol. Microbiol.">
        <title>The Global Catalogue of Microorganisms (GCM) 10K type strain sequencing project: providing services to taxonomists for standard genome sequencing and annotation.</title>
        <authorList>
            <consortium name="The Broad Institute Genomics Platform"/>
            <consortium name="The Broad Institute Genome Sequencing Center for Infectious Disease"/>
            <person name="Wu L."/>
            <person name="Ma J."/>
        </authorList>
    </citation>
    <scope>NUCLEOTIDE SEQUENCE [LARGE SCALE GENOMIC DNA]</scope>
    <source>
        <strain evidence="5 6">JCM 14545</strain>
    </source>
</reference>
<dbReference type="SUPFAM" id="SSF53335">
    <property type="entry name" value="S-adenosyl-L-methionine-dependent methyltransferases"/>
    <property type="match status" value="1"/>
</dbReference>